<name>A0ABV8RAP8_9FLAO</name>
<evidence type="ECO:0000313" key="3">
    <source>
        <dbReference type="Proteomes" id="UP001595826"/>
    </source>
</evidence>
<evidence type="ECO:0000313" key="2">
    <source>
        <dbReference type="EMBL" id="MFC4269487.1"/>
    </source>
</evidence>
<organism evidence="2 3">
    <name type="scientific">Polaribacter marinivivus</name>
    <dbReference type="NCBI Taxonomy" id="1524260"/>
    <lineage>
        <taxon>Bacteria</taxon>
        <taxon>Pseudomonadati</taxon>
        <taxon>Bacteroidota</taxon>
        <taxon>Flavobacteriia</taxon>
        <taxon>Flavobacteriales</taxon>
        <taxon>Flavobacteriaceae</taxon>
    </lineage>
</organism>
<protein>
    <submittedName>
        <fullName evidence="2">Uncharacterized protein</fullName>
    </submittedName>
</protein>
<keyword evidence="3" id="KW-1185">Reference proteome</keyword>
<proteinExistence type="predicted"/>
<feature type="chain" id="PRO_5047460500" evidence="1">
    <location>
        <begin position="28"/>
        <end position="51"/>
    </location>
</feature>
<dbReference type="Proteomes" id="UP001595826">
    <property type="component" value="Unassembled WGS sequence"/>
</dbReference>
<accession>A0ABV8RAP8</accession>
<sequence>MKKVALKKFVFIAICILGIVCFSSCRSTSSSCGLADYQPTTQTTLQQVDLT</sequence>
<dbReference type="EMBL" id="JBHSCY010000002">
    <property type="protein sequence ID" value="MFC4269487.1"/>
    <property type="molecule type" value="Genomic_DNA"/>
</dbReference>
<feature type="signal peptide" evidence="1">
    <location>
        <begin position="1"/>
        <end position="27"/>
    </location>
</feature>
<dbReference type="RefSeq" id="WP_377410615.1">
    <property type="nucleotide sequence ID" value="NZ_JBHSCY010000002.1"/>
</dbReference>
<comment type="caution">
    <text evidence="2">The sequence shown here is derived from an EMBL/GenBank/DDBJ whole genome shotgun (WGS) entry which is preliminary data.</text>
</comment>
<reference evidence="3" key="1">
    <citation type="journal article" date="2019" name="Int. J. Syst. Evol. Microbiol.">
        <title>The Global Catalogue of Microorganisms (GCM) 10K type strain sequencing project: providing services to taxonomists for standard genome sequencing and annotation.</title>
        <authorList>
            <consortium name="The Broad Institute Genomics Platform"/>
            <consortium name="The Broad Institute Genome Sequencing Center for Infectious Disease"/>
            <person name="Wu L."/>
            <person name="Ma J."/>
        </authorList>
    </citation>
    <scope>NUCLEOTIDE SEQUENCE [LARGE SCALE GENOMIC DNA]</scope>
    <source>
        <strain evidence="3">CECT 8655</strain>
    </source>
</reference>
<keyword evidence="1" id="KW-0732">Signal</keyword>
<gene>
    <name evidence="2" type="ORF">ACFOWD_11260</name>
</gene>
<evidence type="ECO:0000256" key="1">
    <source>
        <dbReference type="SAM" id="SignalP"/>
    </source>
</evidence>